<protein>
    <submittedName>
        <fullName evidence="2">Uncharacterized protein</fullName>
    </submittedName>
</protein>
<evidence type="ECO:0000313" key="2">
    <source>
        <dbReference type="EMBL" id="CAD9023577.1"/>
    </source>
</evidence>
<name>A0A7S1IUS1_9EUGL</name>
<dbReference type="PANTHER" id="PTHR31252">
    <property type="entry name" value="DUF4419 DOMAIN-CONTAINING PROTEIN"/>
    <property type="match status" value="1"/>
</dbReference>
<evidence type="ECO:0000256" key="1">
    <source>
        <dbReference type="SAM" id="MobiDB-lite"/>
    </source>
</evidence>
<organism evidence="2">
    <name type="scientific">Eutreptiella gymnastica</name>
    <dbReference type="NCBI Taxonomy" id="73025"/>
    <lineage>
        <taxon>Eukaryota</taxon>
        <taxon>Discoba</taxon>
        <taxon>Euglenozoa</taxon>
        <taxon>Euglenida</taxon>
        <taxon>Spirocuta</taxon>
        <taxon>Euglenophyceae</taxon>
        <taxon>Eutreptiales</taxon>
        <taxon>Eutreptiaceae</taxon>
        <taxon>Eutreptiella</taxon>
    </lineage>
</organism>
<sequence length="467" mass="52459">MQPGRRSQPIDVDCEDDLDCSPERSTEHTTEREMKKRKLTEHDARRETLKLDPCERIKHPMKYVDLRLPDFKHPKPLEKCKGVVDSFAKHVQSFAQPTGVSWGSGKGGKGAGTNGHLCQDDRYLTVATGSQDIVCCQRGSGDTGVFGTLFQVWANHWNLRTSPDDWWLPLITKVAQAVDDNAEAPEVRKLFVPGQEGKKDLIVSSESWTIYDTDYSAMFSAFSKAIEKNIHLPKYAETVTSSFSTTSPAKRIASQITLMKSFQKYFGYRMVCCGCGIRGLEMVGSEEDWASLLTRLDQLRTLLQRNAEKRLQLQPLFTVAEEVFTNLHRTYMDDSSMQKWWADVLIKGGENEYGPSGRTKRRVDAYNGWAVEFFAGQKSIKANELARGSCAKELSSLSACPVHIHYAWKDEETQDKATFISGVLGFHVHPQSPNCVVTLEPAHGWCMLLPPESPLRAPLPTLHEASP</sequence>
<feature type="compositionally biased region" description="Basic and acidic residues" evidence="1">
    <location>
        <begin position="21"/>
        <end position="41"/>
    </location>
</feature>
<dbReference type="EMBL" id="HBGA01092815">
    <property type="protein sequence ID" value="CAD9023577.1"/>
    <property type="molecule type" value="Transcribed_RNA"/>
</dbReference>
<proteinExistence type="predicted"/>
<feature type="region of interest" description="Disordered" evidence="1">
    <location>
        <begin position="1"/>
        <end position="41"/>
    </location>
</feature>
<dbReference type="Pfam" id="PF14388">
    <property type="entry name" value="DUF4419"/>
    <property type="match status" value="1"/>
</dbReference>
<reference evidence="2" key="1">
    <citation type="submission" date="2021-01" db="EMBL/GenBank/DDBJ databases">
        <authorList>
            <person name="Corre E."/>
            <person name="Pelletier E."/>
            <person name="Niang G."/>
            <person name="Scheremetjew M."/>
            <person name="Finn R."/>
            <person name="Kale V."/>
            <person name="Holt S."/>
            <person name="Cochrane G."/>
            <person name="Meng A."/>
            <person name="Brown T."/>
            <person name="Cohen L."/>
        </authorList>
    </citation>
    <scope>NUCLEOTIDE SEQUENCE</scope>
    <source>
        <strain evidence="2">NIES-381</strain>
    </source>
</reference>
<accession>A0A7S1IUS1</accession>
<dbReference type="AlphaFoldDB" id="A0A7S1IUS1"/>
<gene>
    <name evidence="2" type="ORF">EGYM00392_LOCUS34702</name>
</gene>
<dbReference type="PANTHER" id="PTHR31252:SF11">
    <property type="entry name" value="DUF4419 DOMAIN-CONTAINING PROTEIN"/>
    <property type="match status" value="1"/>
</dbReference>
<dbReference type="InterPro" id="IPR025533">
    <property type="entry name" value="DUF4419"/>
</dbReference>